<feature type="transmembrane region" description="Helical" evidence="1">
    <location>
        <begin position="25"/>
        <end position="44"/>
    </location>
</feature>
<sequence length="45" mass="5094">MTDQEEIHIDGQDARAGATPKMTRYILGISLPLVIIIFALLLLWR</sequence>
<keyword evidence="3" id="KW-1185">Reference proteome</keyword>
<evidence type="ECO:0000313" key="2">
    <source>
        <dbReference type="EMBL" id="QNQ10544.1"/>
    </source>
</evidence>
<protein>
    <submittedName>
        <fullName evidence="2">Uncharacterized protein</fullName>
    </submittedName>
</protein>
<evidence type="ECO:0000256" key="1">
    <source>
        <dbReference type="SAM" id="Phobius"/>
    </source>
</evidence>
<proteinExistence type="predicted"/>
<name>A0A7H0LLJ1_9SPHN</name>
<reference evidence="2 3" key="1">
    <citation type="submission" date="2020-09" db="EMBL/GenBank/DDBJ databases">
        <title>Sphingomonas sp., a new species isolated from pork steak.</title>
        <authorList>
            <person name="Heidler von Heilborn D."/>
        </authorList>
    </citation>
    <scope>NUCLEOTIDE SEQUENCE [LARGE SCALE GENOMIC DNA]</scope>
    <source>
        <strain evidence="3">S8-3T</strain>
    </source>
</reference>
<keyword evidence="1" id="KW-0472">Membrane</keyword>
<accession>A0A7H0LLJ1</accession>
<organism evidence="2 3">
    <name type="scientific">Sphingomonas alpina</name>
    <dbReference type="NCBI Taxonomy" id="653931"/>
    <lineage>
        <taxon>Bacteria</taxon>
        <taxon>Pseudomonadati</taxon>
        <taxon>Pseudomonadota</taxon>
        <taxon>Alphaproteobacteria</taxon>
        <taxon>Sphingomonadales</taxon>
        <taxon>Sphingomonadaceae</taxon>
        <taxon>Sphingomonas</taxon>
    </lineage>
</organism>
<dbReference type="AlphaFoldDB" id="A0A7H0LLJ1"/>
<dbReference type="KEGG" id="spap:H3Z74_04845"/>
<evidence type="ECO:0000313" key="3">
    <source>
        <dbReference type="Proteomes" id="UP000516148"/>
    </source>
</evidence>
<keyword evidence="1" id="KW-0812">Transmembrane</keyword>
<dbReference type="EMBL" id="CP061038">
    <property type="protein sequence ID" value="QNQ10544.1"/>
    <property type="molecule type" value="Genomic_DNA"/>
</dbReference>
<gene>
    <name evidence="2" type="ORF">H3Z74_04845</name>
</gene>
<dbReference type="RefSeq" id="WP_187762838.1">
    <property type="nucleotide sequence ID" value="NZ_CP061038.1"/>
</dbReference>
<dbReference type="Proteomes" id="UP000516148">
    <property type="component" value="Chromosome"/>
</dbReference>
<keyword evidence="1" id="KW-1133">Transmembrane helix</keyword>